<dbReference type="Gene3D" id="3.40.50.720">
    <property type="entry name" value="NAD(P)-binding Rossmann-like Domain"/>
    <property type="match status" value="1"/>
</dbReference>
<accession>A0ABN9YB02</accession>
<sequence>MPGSVGFVDVADVATAHVLAAQTPSAGGERYMCSGETRTWLHVVSLLRSIFPSAPLPTACADGSTTQPCLMLRNDKIRRDLGIEFTPLERTLRKQGDALARSGLISL</sequence>
<organism evidence="1 2">
    <name type="scientific">Prorocentrum cordatum</name>
    <dbReference type="NCBI Taxonomy" id="2364126"/>
    <lineage>
        <taxon>Eukaryota</taxon>
        <taxon>Sar</taxon>
        <taxon>Alveolata</taxon>
        <taxon>Dinophyceae</taxon>
        <taxon>Prorocentrales</taxon>
        <taxon>Prorocentraceae</taxon>
        <taxon>Prorocentrum</taxon>
    </lineage>
</organism>
<keyword evidence="2" id="KW-1185">Reference proteome</keyword>
<evidence type="ECO:0000313" key="2">
    <source>
        <dbReference type="Proteomes" id="UP001189429"/>
    </source>
</evidence>
<dbReference type="InterPro" id="IPR036291">
    <property type="entry name" value="NAD(P)-bd_dom_sf"/>
</dbReference>
<comment type="caution">
    <text evidence="1">The sequence shown here is derived from an EMBL/GenBank/DDBJ whole genome shotgun (WGS) entry which is preliminary data.</text>
</comment>
<evidence type="ECO:0000313" key="1">
    <source>
        <dbReference type="EMBL" id="CAK0909907.1"/>
    </source>
</evidence>
<dbReference type="EMBL" id="CAUYUJ010022282">
    <property type="protein sequence ID" value="CAK0909907.1"/>
    <property type="molecule type" value="Genomic_DNA"/>
</dbReference>
<dbReference type="SUPFAM" id="SSF51735">
    <property type="entry name" value="NAD(P)-binding Rossmann-fold domains"/>
    <property type="match status" value="1"/>
</dbReference>
<dbReference type="Proteomes" id="UP001189429">
    <property type="component" value="Unassembled WGS sequence"/>
</dbReference>
<protein>
    <submittedName>
        <fullName evidence="1">Uncharacterized protein</fullName>
    </submittedName>
</protein>
<reference evidence="1" key="1">
    <citation type="submission" date="2023-10" db="EMBL/GenBank/DDBJ databases">
        <authorList>
            <person name="Chen Y."/>
            <person name="Shah S."/>
            <person name="Dougan E. K."/>
            <person name="Thang M."/>
            <person name="Chan C."/>
        </authorList>
    </citation>
    <scope>NUCLEOTIDE SEQUENCE [LARGE SCALE GENOMIC DNA]</scope>
</reference>
<proteinExistence type="predicted"/>
<gene>
    <name evidence="1" type="ORF">PCOR1329_LOCUS84206</name>
</gene>
<name>A0ABN9YB02_9DINO</name>